<sequence length="222" mass="25739">MKRTIRSYQLATELRCPYIASDVLSRYEETMLTSQWFNEFCTEQGLRLLNPQSLEQLRGKFCNINVLTKFYGMLRTTIHQYPHLLYNMDETSCCTNKEGKIVVPEGKCPFVSEERSAGHITSVCTCNAAGEALRPLIILPMFVKLPEELKQFQSQCYFATTPSGWMTSRIFTILAILFSQEIIQRRQQLVTIYGPPIVNEPCFLFVDGHKSRLKYYIQTIYE</sequence>
<comment type="caution">
    <text evidence="1">The sequence shown here is derived from an EMBL/GenBank/DDBJ whole genome shotgun (WGS) entry which is preliminary data.</text>
</comment>
<keyword evidence="2" id="KW-1185">Reference proteome</keyword>
<accession>A0ABR2H293</accession>
<reference evidence="1 2" key="1">
    <citation type="submission" date="2024-04" db="EMBL/GenBank/DDBJ databases">
        <title>Tritrichomonas musculus Genome.</title>
        <authorList>
            <person name="Alves-Ferreira E."/>
            <person name="Grigg M."/>
            <person name="Lorenzi H."/>
            <person name="Galac M."/>
        </authorList>
    </citation>
    <scope>NUCLEOTIDE SEQUENCE [LARGE SCALE GENOMIC DNA]</scope>
    <source>
        <strain evidence="1 2">EAF2021</strain>
    </source>
</reference>
<proteinExistence type="predicted"/>
<dbReference type="EMBL" id="JAPFFF010000047">
    <property type="protein sequence ID" value="KAK8840285.1"/>
    <property type="molecule type" value="Genomic_DNA"/>
</dbReference>
<dbReference type="Proteomes" id="UP001470230">
    <property type="component" value="Unassembled WGS sequence"/>
</dbReference>
<evidence type="ECO:0008006" key="3">
    <source>
        <dbReference type="Google" id="ProtNLM"/>
    </source>
</evidence>
<protein>
    <recommendedName>
        <fullName evidence="3">DDE-1 domain-containing protein</fullName>
    </recommendedName>
</protein>
<evidence type="ECO:0000313" key="2">
    <source>
        <dbReference type="Proteomes" id="UP001470230"/>
    </source>
</evidence>
<gene>
    <name evidence="1" type="ORF">M9Y10_030840</name>
</gene>
<name>A0ABR2H293_9EUKA</name>
<organism evidence="1 2">
    <name type="scientific">Tritrichomonas musculus</name>
    <dbReference type="NCBI Taxonomy" id="1915356"/>
    <lineage>
        <taxon>Eukaryota</taxon>
        <taxon>Metamonada</taxon>
        <taxon>Parabasalia</taxon>
        <taxon>Tritrichomonadida</taxon>
        <taxon>Tritrichomonadidae</taxon>
        <taxon>Tritrichomonas</taxon>
    </lineage>
</organism>
<evidence type="ECO:0000313" key="1">
    <source>
        <dbReference type="EMBL" id="KAK8840285.1"/>
    </source>
</evidence>